<protein>
    <submittedName>
        <fullName evidence="2">Uncharacterized protein</fullName>
    </submittedName>
</protein>
<dbReference type="Proteomes" id="UP001231189">
    <property type="component" value="Unassembled WGS sequence"/>
</dbReference>
<feature type="coiled-coil region" evidence="1">
    <location>
        <begin position="5"/>
        <end position="63"/>
    </location>
</feature>
<name>A0AAD8QRS9_LOLMU</name>
<organism evidence="2 3">
    <name type="scientific">Lolium multiflorum</name>
    <name type="common">Italian ryegrass</name>
    <name type="synonym">Lolium perenne subsp. multiflorum</name>
    <dbReference type="NCBI Taxonomy" id="4521"/>
    <lineage>
        <taxon>Eukaryota</taxon>
        <taxon>Viridiplantae</taxon>
        <taxon>Streptophyta</taxon>
        <taxon>Embryophyta</taxon>
        <taxon>Tracheophyta</taxon>
        <taxon>Spermatophyta</taxon>
        <taxon>Magnoliopsida</taxon>
        <taxon>Liliopsida</taxon>
        <taxon>Poales</taxon>
        <taxon>Poaceae</taxon>
        <taxon>BOP clade</taxon>
        <taxon>Pooideae</taxon>
        <taxon>Poodae</taxon>
        <taxon>Poeae</taxon>
        <taxon>Poeae Chloroplast Group 2 (Poeae type)</taxon>
        <taxon>Loliodinae</taxon>
        <taxon>Loliinae</taxon>
        <taxon>Lolium</taxon>
    </lineage>
</organism>
<keyword evidence="3" id="KW-1185">Reference proteome</keyword>
<keyword evidence="1" id="KW-0175">Coiled coil</keyword>
<dbReference type="EMBL" id="JAUUTY010000007">
    <property type="protein sequence ID" value="KAK1607270.1"/>
    <property type="molecule type" value="Genomic_DNA"/>
</dbReference>
<evidence type="ECO:0000313" key="2">
    <source>
        <dbReference type="EMBL" id="KAK1607270.1"/>
    </source>
</evidence>
<evidence type="ECO:0000256" key="1">
    <source>
        <dbReference type="SAM" id="Coils"/>
    </source>
</evidence>
<sequence>MVTARQQANEDMEVARSLEAEAEARRVALEERMAAAEERKLTLEEKKVAMEEHQHLVEEERRLFCIDTSNMDERQKDYINLARDEVSAKKRMMAD</sequence>
<comment type="caution">
    <text evidence="2">The sequence shown here is derived from an EMBL/GenBank/DDBJ whole genome shotgun (WGS) entry which is preliminary data.</text>
</comment>
<accession>A0AAD8QRS9</accession>
<gene>
    <name evidence="2" type="ORF">QYE76_030943</name>
</gene>
<evidence type="ECO:0000313" key="3">
    <source>
        <dbReference type="Proteomes" id="UP001231189"/>
    </source>
</evidence>
<reference evidence="2" key="1">
    <citation type="submission" date="2023-07" db="EMBL/GenBank/DDBJ databases">
        <title>A chromosome-level genome assembly of Lolium multiflorum.</title>
        <authorList>
            <person name="Chen Y."/>
            <person name="Copetti D."/>
            <person name="Kolliker R."/>
            <person name="Studer B."/>
        </authorList>
    </citation>
    <scope>NUCLEOTIDE SEQUENCE</scope>
    <source>
        <strain evidence="2">02402/16</strain>
        <tissue evidence="2">Leaf</tissue>
    </source>
</reference>
<dbReference type="AlphaFoldDB" id="A0AAD8QRS9"/>
<proteinExistence type="predicted"/>